<dbReference type="PANTHER" id="PTHR14374:SF0">
    <property type="entry name" value="TRAFFICKING PROTEIN PARTICLE COMPLEX SUBUNIT 11"/>
    <property type="match status" value="1"/>
</dbReference>
<sequence length="1208" mass="134345">MDAYPPLYTEHNLPLVLLSGLGEREDTGHQPHIPRRESGAKIHGDSPDSRTDLAERLLGELLALDGSDHAWNSGALPGPSGAIKYQMKTIGRSYTLPARKAAPQPRSPCLEGSPSPRSAELHSPLSPLSPGSPVFPDGIFTPMWFSKHQQQIPALFLAFFNLNANEASQDEQIKADINAIRGAMSRSGFKTRLAVVLISDKSILHAPEIEDRLGSIRRATTLDPKTGLFFMPPMSSQAEIATFAQDMMHTLQPSIVEYYRDLTKHARRKKARGGPPPSLYSPVGGSSQTTSASGWNVRYEVKQGVFAEFRQEMDVAERHYSAAIEELFSSEGGVLETTHSWSPRFNEARLLCDAVAIRVIRCQLWSGYTTGAAQSWQNYKLRVRDLVDRRGKGSLTYGWDAWEARWAEVMSELIQHSAIPSLQSPTADDAESLAASQTYAPHERPSNTPDRMPGLNLLHHSGYWLRLLAKGIKSRWEKALAIPDEDRIPPGQSPASMVASRSKNYDTYLALEPHEEATHDHVTELAFACDRAVQEFDARQQLRMSQQVRLDLAGDLIRAERFADALQVLIHLYEASAWREDEWRIPFSRLLVLLSDCASRDKSEAIAFLIPALTWELLSTTPVDMPSSALDIAGCLDSWPIDDKVELHMQSTNRLSPIVATFAFRSRESHVGEAFECQLVLDYATSETSRPMTLSKVEIVLGTKTLSIQHNENSKDKVSSIKLSDLPQAREAGEGRLETTADLHLTPRQRTIFRVSLYLREAVTHEVDSVTVFLETNKFTLSHRFASETILPGSLWYFEHGDDVANILVPHINPKAIAILPKPPRMQVLLHGLRNQYFTDEAIYLDIELINDEDGAVHATISPKVIGASGGACPVRWLDGEEDESVRTVTGLDASASNHGQLVIYGPPEAASFTLSLDLRYTLTSDTGTPLAKTISVEIPFVVPFEAKFMFVPRLHLSPWPSYFGHNNYTPRSAADGILQLWKLGCHFTSLVPDTLHIDQVELLVNGVDGESSCEIATSVIDRQFELSQTKKALSDFELTTQKSSLDDRQPSHLDLAVEVTWHHSGLSTPATTSITVPRLTVPASEPRVVCTMSSDGPHSARITYHLENPSAHFLTFALTMDAKDDFAFSGPKYRTLSLVPLSRHHVEYSVVLHGELEDSEPGRWITPNFQVMDSYYQKNLRVHPGGDRIKIDEKKEIAVWIGSEEPS</sequence>
<reference evidence="4 5" key="2">
    <citation type="journal article" date="2012" name="PLoS Pathog.">
        <title>Diverse lifestyles and strategies of plant pathogenesis encoded in the genomes of eighteen Dothideomycetes fungi.</title>
        <authorList>
            <person name="Ohm R.A."/>
            <person name="Feau N."/>
            <person name="Henrissat B."/>
            <person name="Schoch C.L."/>
            <person name="Horwitz B.A."/>
            <person name="Barry K.W."/>
            <person name="Condon B.J."/>
            <person name="Copeland A.C."/>
            <person name="Dhillon B."/>
            <person name="Glaser F."/>
            <person name="Hesse C.N."/>
            <person name="Kosti I."/>
            <person name="LaButti K."/>
            <person name="Lindquist E.A."/>
            <person name="Lucas S."/>
            <person name="Salamov A.A."/>
            <person name="Bradshaw R.E."/>
            <person name="Ciuffetti L."/>
            <person name="Hamelin R.C."/>
            <person name="Kema G.H.J."/>
            <person name="Lawrence C."/>
            <person name="Scott J.A."/>
            <person name="Spatafora J.W."/>
            <person name="Turgeon B.G."/>
            <person name="de Wit P.J.G.M."/>
            <person name="Zhong S."/>
            <person name="Goodwin S.B."/>
            <person name="Grigoriev I.V."/>
        </authorList>
    </citation>
    <scope>NUCLEOTIDE SEQUENCE [LARGE SCALE GENOMIC DNA]</scope>
    <source>
        <strain evidence="5">NZE10 / CBS 128990</strain>
    </source>
</reference>
<dbReference type="EMBL" id="KB446535">
    <property type="protein sequence ID" value="EME50369.1"/>
    <property type="molecule type" value="Genomic_DNA"/>
</dbReference>
<proteinExistence type="predicted"/>
<feature type="domain" description="Trafficking protein particle complex subunit 11" evidence="3">
    <location>
        <begin position="344"/>
        <end position="603"/>
    </location>
</feature>
<dbReference type="Proteomes" id="UP000016933">
    <property type="component" value="Unassembled WGS sequence"/>
</dbReference>
<dbReference type="STRING" id="675120.N1Q5H8"/>
<dbReference type="InterPro" id="IPR021773">
    <property type="entry name" value="TPC11"/>
</dbReference>
<evidence type="ECO:0000256" key="1">
    <source>
        <dbReference type="SAM" id="MobiDB-lite"/>
    </source>
</evidence>
<protein>
    <recommendedName>
        <fullName evidence="6">Trafficking protein particle complex subunit 11 domain-containing protein</fullName>
    </recommendedName>
</protein>
<dbReference type="HOGENOM" id="CLU_003572_1_0_1"/>
<evidence type="ECO:0008006" key="6">
    <source>
        <dbReference type="Google" id="ProtNLM"/>
    </source>
</evidence>
<dbReference type="eggNOG" id="ENOG502QV3F">
    <property type="taxonomic scope" value="Eukaryota"/>
</dbReference>
<evidence type="ECO:0000259" key="3">
    <source>
        <dbReference type="Pfam" id="PF11817"/>
    </source>
</evidence>
<feature type="domain" description="Gryzun putative trafficking through Golgi" evidence="2">
    <location>
        <begin position="649"/>
        <end position="1202"/>
    </location>
</feature>
<dbReference type="InterPro" id="IPR012880">
    <property type="entry name" value="Gryzun"/>
</dbReference>
<keyword evidence="5" id="KW-1185">Reference proteome</keyword>
<dbReference type="Pfam" id="PF07919">
    <property type="entry name" value="Gryzun"/>
    <property type="match status" value="1"/>
</dbReference>
<dbReference type="OrthoDB" id="6278596at2759"/>
<feature type="region of interest" description="Disordered" evidence="1">
    <location>
        <begin position="424"/>
        <end position="452"/>
    </location>
</feature>
<evidence type="ECO:0000313" key="5">
    <source>
        <dbReference type="Proteomes" id="UP000016933"/>
    </source>
</evidence>
<reference evidence="5" key="1">
    <citation type="journal article" date="2012" name="PLoS Genet.">
        <title>The genomes of the fungal plant pathogens Cladosporium fulvum and Dothistroma septosporum reveal adaptation to different hosts and lifestyles but also signatures of common ancestry.</title>
        <authorList>
            <person name="de Wit P.J.G.M."/>
            <person name="van der Burgt A."/>
            <person name="Oekmen B."/>
            <person name="Stergiopoulos I."/>
            <person name="Abd-Elsalam K.A."/>
            <person name="Aerts A.L."/>
            <person name="Bahkali A.H."/>
            <person name="Beenen H.G."/>
            <person name="Chettri P."/>
            <person name="Cox M.P."/>
            <person name="Datema E."/>
            <person name="de Vries R.P."/>
            <person name="Dhillon B."/>
            <person name="Ganley A.R."/>
            <person name="Griffiths S.A."/>
            <person name="Guo Y."/>
            <person name="Hamelin R.C."/>
            <person name="Henrissat B."/>
            <person name="Kabir M.S."/>
            <person name="Jashni M.K."/>
            <person name="Kema G."/>
            <person name="Klaubauf S."/>
            <person name="Lapidus A."/>
            <person name="Levasseur A."/>
            <person name="Lindquist E."/>
            <person name="Mehrabi R."/>
            <person name="Ohm R.A."/>
            <person name="Owen T.J."/>
            <person name="Salamov A."/>
            <person name="Schwelm A."/>
            <person name="Schijlen E."/>
            <person name="Sun H."/>
            <person name="van den Burg H.A."/>
            <person name="van Ham R.C.H.J."/>
            <person name="Zhang S."/>
            <person name="Goodwin S.B."/>
            <person name="Grigoriev I.V."/>
            <person name="Collemare J."/>
            <person name="Bradshaw R.E."/>
        </authorList>
    </citation>
    <scope>NUCLEOTIDE SEQUENCE [LARGE SCALE GENOMIC DNA]</scope>
    <source>
        <strain evidence="5">NZE10 / CBS 128990</strain>
    </source>
</reference>
<feature type="region of interest" description="Disordered" evidence="1">
    <location>
        <begin position="23"/>
        <end position="50"/>
    </location>
</feature>
<feature type="region of interest" description="Disordered" evidence="1">
    <location>
        <begin position="96"/>
        <end position="128"/>
    </location>
</feature>
<feature type="region of interest" description="Disordered" evidence="1">
    <location>
        <begin position="267"/>
        <end position="291"/>
    </location>
</feature>
<dbReference type="AlphaFoldDB" id="N1Q5H8"/>
<gene>
    <name evidence="4" type="ORF">DOTSEDRAFT_145191</name>
</gene>
<dbReference type="Pfam" id="PF11817">
    <property type="entry name" value="Foie-gras_1"/>
    <property type="match status" value="1"/>
</dbReference>
<evidence type="ECO:0000259" key="2">
    <source>
        <dbReference type="Pfam" id="PF07919"/>
    </source>
</evidence>
<organism evidence="4 5">
    <name type="scientific">Dothistroma septosporum (strain NZE10 / CBS 128990)</name>
    <name type="common">Red band needle blight fungus</name>
    <name type="synonym">Mycosphaerella pini</name>
    <dbReference type="NCBI Taxonomy" id="675120"/>
    <lineage>
        <taxon>Eukaryota</taxon>
        <taxon>Fungi</taxon>
        <taxon>Dikarya</taxon>
        <taxon>Ascomycota</taxon>
        <taxon>Pezizomycotina</taxon>
        <taxon>Dothideomycetes</taxon>
        <taxon>Dothideomycetidae</taxon>
        <taxon>Mycosphaerellales</taxon>
        <taxon>Mycosphaerellaceae</taxon>
        <taxon>Dothistroma</taxon>
    </lineage>
</organism>
<accession>N1Q5H8</accession>
<dbReference type="OMA" id="CVEYYRD"/>
<dbReference type="PANTHER" id="PTHR14374">
    <property type="entry name" value="FOIE GRAS"/>
    <property type="match status" value="1"/>
</dbReference>
<evidence type="ECO:0000313" key="4">
    <source>
        <dbReference type="EMBL" id="EME50369.1"/>
    </source>
</evidence>
<name>N1Q5H8_DOTSN</name>